<dbReference type="SFLD" id="SFLDS00003">
    <property type="entry name" value="Haloacid_Dehalogenase"/>
    <property type="match status" value="1"/>
</dbReference>
<feature type="active site" description="Proton donor" evidence="5">
    <location>
        <position position="112"/>
    </location>
</feature>
<dbReference type="GO" id="GO:0036424">
    <property type="term" value="F:L-phosphoserine phosphatase activity"/>
    <property type="evidence" value="ECO:0007669"/>
    <property type="project" value="InterPro"/>
</dbReference>
<dbReference type="SFLD" id="SFLDG01136">
    <property type="entry name" value="C1.6:_Phosphoserine_Phosphatas"/>
    <property type="match status" value="1"/>
</dbReference>
<dbReference type="SFLD" id="SFLDF00029">
    <property type="entry name" value="phosphoserine_phosphatase"/>
    <property type="match status" value="1"/>
</dbReference>
<organism evidence="6 7">
    <name type="scientific">Erythrobacter crassostreae</name>
    <dbReference type="NCBI Taxonomy" id="2828328"/>
    <lineage>
        <taxon>Bacteria</taxon>
        <taxon>Pseudomonadati</taxon>
        <taxon>Pseudomonadota</taxon>
        <taxon>Alphaproteobacteria</taxon>
        <taxon>Sphingomonadales</taxon>
        <taxon>Erythrobacteraceae</taxon>
        <taxon>Erythrobacter/Porphyrobacter group</taxon>
        <taxon>Erythrobacter</taxon>
    </lineage>
</organism>
<dbReference type="GO" id="GO:0000287">
    <property type="term" value="F:magnesium ion binding"/>
    <property type="evidence" value="ECO:0007669"/>
    <property type="project" value="TreeGrafter"/>
</dbReference>
<comment type="caution">
    <text evidence="6">The sequence shown here is derived from an EMBL/GenBank/DDBJ whole genome shotgun (WGS) entry which is preliminary data.</text>
</comment>
<keyword evidence="1" id="KW-0028">Amino-acid biosynthesis</keyword>
<keyword evidence="2" id="KW-0479">Metal-binding</keyword>
<evidence type="ECO:0000313" key="7">
    <source>
        <dbReference type="Proteomes" id="UP001138681"/>
    </source>
</evidence>
<dbReference type="AlphaFoldDB" id="A0A9X1F426"/>
<evidence type="ECO:0000256" key="3">
    <source>
        <dbReference type="ARBA" id="ARBA00022801"/>
    </source>
</evidence>
<dbReference type="NCBIfam" id="TIGR01488">
    <property type="entry name" value="HAD-SF-IB"/>
    <property type="match status" value="1"/>
</dbReference>
<feature type="active site" description="Nucleophile" evidence="5">
    <location>
        <position position="110"/>
    </location>
</feature>
<evidence type="ECO:0000256" key="1">
    <source>
        <dbReference type="ARBA" id="ARBA00022605"/>
    </source>
</evidence>
<dbReference type="Pfam" id="PF12710">
    <property type="entry name" value="HAD"/>
    <property type="match status" value="1"/>
</dbReference>
<dbReference type="InterPro" id="IPR050582">
    <property type="entry name" value="HAD-like_SerB"/>
</dbReference>
<dbReference type="SFLD" id="SFLDG01137">
    <property type="entry name" value="C1.6.1:_Phosphoserine_Phosphat"/>
    <property type="match status" value="1"/>
</dbReference>
<dbReference type="InterPro" id="IPR004469">
    <property type="entry name" value="PSP"/>
</dbReference>
<accession>A0A9X1F426</accession>
<dbReference type="GO" id="GO:0005737">
    <property type="term" value="C:cytoplasm"/>
    <property type="evidence" value="ECO:0007669"/>
    <property type="project" value="TreeGrafter"/>
</dbReference>
<keyword evidence="3 6" id="KW-0378">Hydrolase</keyword>
<dbReference type="EMBL" id="JAGSPC010000001">
    <property type="protein sequence ID" value="MBV7259875.1"/>
    <property type="molecule type" value="Genomic_DNA"/>
</dbReference>
<name>A0A9X1F426_9SPHN</name>
<proteinExistence type="predicted"/>
<dbReference type="EC" id="3.1.3.3" evidence="6"/>
<evidence type="ECO:0000313" key="6">
    <source>
        <dbReference type="EMBL" id="MBV7259875.1"/>
    </source>
</evidence>
<dbReference type="NCBIfam" id="TIGR00338">
    <property type="entry name" value="serB"/>
    <property type="match status" value="1"/>
</dbReference>
<dbReference type="Proteomes" id="UP001138681">
    <property type="component" value="Unassembled WGS sequence"/>
</dbReference>
<keyword evidence="7" id="KW-1185">Reference proteome</keyword>
<evidence type="ECO:0000256" key="5">
    <source>
        <dbReference type="PIRSR" id="PIRSR604469-1"/>
    </source>
</evidence>
<dbReference type="PANTHER" id="PTHR43344">
    <property type="entry name" value="PHOSPHOSERINE PHOSPHATASE"/>
    <property type="match status" value="1"/>
</dbReference>
<dbReference type="GO" id="GO:0006564">
    <property type="term" value="P:L-serine biosynthetic process"/>
    <property type="evidence" value="ECO:0007669"/>
    <property type="project" value="InterPro"/>
</dbReference>
<reference evidence="6" key="1">
    <citation type="submission" date="2021-04" db="EMBL/GenBank/DDBJ databases">
        <authorList>
            <person name="Pira H."/>
            <person name="Risdian C."/>
            <person name="Wink J."/>
        </authorList>
    </citation>
    <scope>NUCLEOTIDE SEQUENCE</scope>
    <source>
        <strain evidence="6">WH158</strain>
    </source>
</reference>
<evidence type="ECO:0000256" key="2">
    <source>
        <dbReference type="ARBA" id="ARBA00022723"/>
    </source>
</evidence>
<protein>
    <submittedName>
        <fullName evidence="6">Phosphoserine phosphatase SerB</fullName>
        <ecNumber evidence="6">3.1.3.3</ecNumber>
    </submittedName>
</protein>
<dbReference type="PANTHER" id="PTHR43344:SF2">
    <property type="entry name" value="PHOSPHOSERINE PHOSPHATASE"/>
    <property type="match status" value="1"/>
</dbReference>
<gene>
    <name evidence="6" type="primary">serB</name>
    <name evidence="6" type="ORF">KCG46_09885</name>
</gene>
<evidence type="ECO:0000256" key="4">
    <source>
        <dbReference type="ARBA" id="ARBA00022842"/>
    </source>
</evidence>
<keyword evidence="4" id="KW-0460">Magnesium</keyword>
<sequence length="319" mass="33364">MSASLFCGEVLGDDVVLIARLIADTGGGETVDLETRLDAAADAYAAEGMPLTSAVKLDFASSAIEGDVLQLSFAEGDPQKILAGIDRFFAPTDALVTESEIIVPQLFVSDMDSTMIEQECIDELADFAGLKDQISDITERAMQGELDFESALRERVALLEGLDESAIATCLAERIRATPGAKTLTGTLAAQGARCVLVTGGFHHFADAVAEELGFQRVVGNRLDVVGGKLTGKLLGGITDAQTKAAVLKEELGKLGPAAHSLATGDGANDIPMIEAANYGFAYRAKPKARAAANGRVDRGDLSVILALLGIPPKDWITG</sequence>